<dbReference type="AlphaFoldDB" id="A0A9D4U5P4"/>
<organism evidence="1 2">
    <name type="scientific">Adiantum capillus-veneris</name>
    <name type="common">Maidenhair fern</name>
    <dbReference type="NCBI Taxonomy" id="13818"/>
    <lineage>
        <taxon>Eukaryota</taxon>
        <taxon>Viridiplantae</taxon>
        <taxon>Streptophyta</taxon>
        <taxon>Embryophyta</taxon>
        <taxon>Tracheophyta</taxon>
        <taxon>Polypodiopsida</taxon>
        <taxon>Polypodiidae</taxon>
        <taxon>Polypodiales</taxon>
        <taxon>Pteridineae</taxon>
        <taxon>Pteridaceae</taxon>
        <taxon>Vittarioideae</taxon>
        <taxon>Adiantum</taxon>
    </lineage>
</organism>
<dbReference type="EMBL" id="JABFUD020000022">
    <property type="protein sequence ID" value="KAI5061963.1"/>
    <property type="molecule type" value="Genomic_DNA"/>
</dbReference>
<proteinExistence type="predicted"/>
<evidence type="ECO:0000313" key="1">
    <source>
        <dbReference type="EMBL" id="KAI5061963.1"/>
    </source>
</evidence>
<sequence length="73" mass="8005">MGLNSGNDPGSPCPTFRSWVFGAPPRPEMELRTLSLHPPLLFYCPGALGKRWAPWIFTYALAIQSTSMHSAGD</sequence>
<accession>A0A9D4U5P4</accession>
<evidence type="ECO:0000313" key="2">
    <source>
        <dbReference type="Proteomes" id="UP000886520"/>
    </source>
</evidence>
<name>A0A9D4U5P4_ADICA</name>
<comment type="caution">
    <text evidence="1">The sequence shown here is derived from an EMBL/GenBank/DDBJ whole genome shotgun (WGS) entry which is preliminary data.</text>
</comment>
<gene>
    <name evidence="1" type="ORF">GOP47_0022502</name>
</gene>
<reference evidence="1" key="1">
    <citation type="submission" date="2021-01" db="EMBL/GenBank/DDBJ databases">
        <title>Adiantum capillus-veneris genome.</title>
        <authorList>
            <person name="Fang Y."/>
            <person name="Liao Q."/>
        </authorList>
    </citation>
    <scope>NUCLEOTIDE SEQUENCE</scope>
    <source>
        <strain evidence="1">H3</strain>
        <tissue evidence="1">Leaf</tissue>
    </source>
</reference>
<dbReference type="Proteomes" id="UP000886520">
    <property type="component" value="Chromosome 22"/>
</dbReference>
<protein>
    <submittedName>
        <fullName evidence="1">Uncharacterized protein</fullName>
    </submittedName>
</protein>
<keyword evidence="2" id="KW-1185">Reference proteome</keyword>